<dbReference type="EMBL" id="JAKWBI020000034">
    <property type="protein sequence ID" value="KAJ2905274.1"/>
    <property type="molecule type" value="Genomic_DNA"/>
</dbReference>
<accession>A0AAD5RXS0</accession>
<proteinExistence type="predicted"/>
<gene>
    <name evidence="2" type="ORF">MKZ38_005787</name>
</gene>
<name>A0AAD5RXS0_9PEZI</name>
<evidence type="ECO:0000313" key="2">
    <source>
        <dbReference type="EMBL" id="KAJ2905274.1"/>
    </source>
</evidence>
<dbReference type="AlphaFoldDB" id="A0AAD5RXS0"/>
<keyword evidence="3" id="KW-1185">Reference proteome</keyword>
<comment type="caution">
    <text evidence="2">The sequence shown here is derived from an EMBL/GenBank/DDBJ whole genome shotgun (WGS) entry which is preliminary data.</text>
</comment>
<sequence length="235" mass="26287">MSYMDSPIPKLQRQSSAVDFIDNRLSEHHAAFKDPPVVYDCWVLEDLKYWILCPLAPPDTDVNAMKFLAETFSPAMARFLEDLGDIDPKRITTKADAQYSKQGKAGQPRADDGLAEAVGTTANVREAILEGFTDLHLVSVEVEFFLSTFLKDENIRKAAMDLIAQTLEAIEQVTGCYTSSRLSRFKAGLLRSEQYQNDVIETLQCIKSTTDVLIRHGSKSENEQSERHYSTSGIG</sequence>
<evidence type="ECO:0000256" key="1">
    <source>
        <dbReference type="SAM" id="MobiDB-lite"/>
    </source>
</evidence>
<reference evidence="2" key="1">
    <citation type="submission" date="2022-07" db="EMBL/GenBank/DDBJ databases">
        <title>Draft genome sequence of Zalerion maritima ATCC 34329, a (micro)plastics degrading marine fungus.</title>
        <authorList>
            <person name="Paco A."/>
            <person name="Goncalves M.F.M."/>
            <person name="Rocha-Santos T.A.P."/>
            <person name="Alves A."/>
        </authorList>
    </citation>
    <scope>NUCLEOTIDE SEQUENCE</scope>
    <source>
        <strain evidence="2">ATCC 34329</strain>
    </source>
</reference>
<protein>
    <submittedName>
        <fullName evidence="2">Uncharacterized protein</fullName>
    </submittedName>
</protein>
<evidence type="ECO:0000313" key="3">
    <source>
        <dbReference type="Proteomes" id="UP001201980"/>
    </source>
</evidence>
<dbReference type="Proteomes" id="UP001201980">
    <property type="component" value="Unassembled WGS sequence"/>
</dbReference>
<feature type="region of interest" description="Disordered" evidence="1">
    <location>
        <begin position="216"/>
        <end position="235"/>
    </location>
</feature>
<feature type="compositionally biased region" description="Basic and acidic residues" evidence="1">
    <location>
        <begin position="218"/>
        <end position="229"/>
    </location>
</feature>
<organism evidence="2 3">
    <name type="scientific">Zalerion maritima</name>
    <dbReference type="NCBI Taxonomy" id="339359"/>
    <lineage>
        <taxon>Eukaryota</taxon>
        <taxon>Fungi</taxon>
        <taxon>Dikarya</taxon>
        <taxon>Ascomycota</taxon>
        <taxon>Pezizomycotina</taxon>
        <taxon>Sordariomycetes</taxon>
        <taxon>Lulworthiomycetidae</taxon>
        <taxon>Lulworthiales</taxon>
        <taxon>Lulworthiaceae</taxon>
        <taxon>Zalerion</taxon>
    </lineage>
</organism>